<evidence type="ECO:0000256" key="1">
    <source>
        <dbReference type="SAM" id="SignalP"/>
    </source>
</evidence>
<keyword evidence="4" id="KW-1185">Reference proteome</keyword>
<dbReference type="InterPro" id="IPR000259">
    <property type="entry name" value="Adhesion_dom_fimbrial"/>
</dbReference>
<dbReference type="Proteomes" id="UP000267342">
    <property type="component" value="Chromosome"/>
</dbReference>
<sequence>MTIQTHRRRIYWQLSSSACAAYLLLACAPSHAMECVETSSGMSDPSPIPVESLAIPSNVPKGTKVWESDVIHVTATCDNPYNGMDVVHFYFNPKSMSLGNGLKMGVSYNGQDLEDNGQRLSTGSKPIGKGEKITISVDFRLYIKVAGTAPSSGYYDGGDQFTVFQLDGSGGINYNAGARNLKYTLSNLRSIRFLACGANLAVDPNDQEVNFGTLMQKNLLSGNKYQRPFSVTAQKQSGCSDNFSLKAEFLTTNSLFESTSIDLGNGTQLRLLNEEQQPVTYNQYEQFAELNNTSQATRNYIAEVSQRSGQNVTLGAFSATTIIKVTYY</sequence>
<dbReference type="AlphaFoldDB" id="A0A348HGN7"/>
<dbReference type="PROSITE" id="PS51257">
    <property type="entry name" value="PROKAR_LIPOPROTEIN"/>
    <property type="match status" value="1"/>
</dbReference>
<dbReference type="EMBL" id="AP018933">
    <property type="protein sequence ID" value="BBG30789.1"/>
    <property type="molecule type" value="Genomic_DNA"/>
</dbReference>
<dbReference type="RefSeq" id="WP_084261744.1">
    <property type="nucleotide sequence ID" value="NZ_AP018933.1"/>
</dbReference>
<evidence type="ECO:0000313" key="3">
    <source>
        <dbReference type="EMBL" id="BBG30789.1"/>
    </source>
</evidence>
<dbReference type="STRING" id="1123510.GCA_000620025_01203"/>
<dbReference type="OrthoDB" id="8926940at2"/>
<dbReference type="InterPro" id="IPR008966">
    <property type="entry name" value="Adhesion_dom_sf"/>
</dbReference>
<dbReference type="GO" id="GO:0007155">
    <property type="term" value="P:cell adhesion"/>
    <property type="evidence" value="ECO:0007669"/>
    <property type="project" value="InterPro"/>
</dbReference>
<dbReference type="InterPro" id="IPR036937">
    <property type="entry name" value="Adhesion_dom_fimbrial_sf"/>
</dbReference>
<feature type="signal peptide" evidence="1">
    <location>
        <begin position="1"/>
        <end position="32"/>
    </location>
</feature>
<organism evidence="3 4">
    <name type="scientific">Zymobacter palmae</name>
    <dbReference type="NCBI Taxonomy" id="33074"/>
    <lineage>
        <taxon>Bacteria</taxon>
        <taxon>Pseudomonadati</taxon>
        <taxon>Pseudomonadota</taxon>
        <taxon>Gammaproteobacteria</taxon>
        <taxon>Oceanospirillales</taxon>
        <taxon>Halomonadaceae</taxon>
        <taxon>Zymobacter group</taxon>
        <taxon>Zymobacter</taxon>
    </lineage>
</organism>
<keyword evidence="1" id="KW-0732">Signal</keyword>
<proteinExistence type="predicted"/>
<accession>A0A348HGN7</accession>
<gene>
    <name evidence="3" type="ORF">ZBT109_2043</name>
</gene>
<dbReference type="Gene3D" id="2.60.40.1090">
    <property type="entry name" value="Fimbrial-type adhesion domain"/>
    <property type="match status" value="1"/>
</dbReference>
<feature type="domain" description="Fimbrial-type adhesion" evidence="2">
    <location>
        <begin position="203"/>
        <end position="327"/>
    </location>
</feature>
<evidence type="ECO:0000259" key="2">
    <source>
        <dbReference type="Pfam" id="PF00419"/>
    </source>
</evidence>
<dbReference type="KEGG" id="zpl:ZBT109_2043"/>
<feature type="chain" id="PRO_5016691297" evidence="1">
    <location>
        <begin position="33"/>
        <end position="328"/>
    </location>
</feature>
<dbReference type="GO" id="GO:0009289">
    <property type="term" value="C:pilus"/>
    <property type="evidence" value="ECO:0007669"/>
    <property type="project" value="InterPro"/>
</dbReference>
<name>A0A348HGN7_9GAMM</name>
<reference evidence="3 4" key="1">
    <citation type="submission" date="2018-09" db="EMBL/GenBank/DDBJ databases">
        <title>Zymobacter palmae IAM14233 (=T109) whole genome analysis.</title>
        <authorList>
            <person name="Yanase H."/>
        </authorList>
    </citation>
    <scope>NUCLEOTIDE SEQUENCE [LARGE SCALE GENOMIC DNA]</scope>
    <source>
        <strain evidence="3 4">IAM14233</strain>
    </source>
</reference>
<dbReference type="SUPFAM" id="SSF49401">
    <property type="entry name" value="Bacterial adhesins"/>
    <property type="match status" value="1"/>
</dbReference>
<dbReference type="Pfam" id="PF00419">
    <property type="entry name" value="Fimbrial"/>
    <property type="match status" value="1"/>
</dbReference>
<evidence type="ECO:0000313" key="4">
    <source>
        <dbReference type="Proteomes" id="UP000267342"/>
    </source>
</evidence>
<protein>
    <submittedName>
        <fullName evidence="3">Type V secretory pathway, adhesin AidA</fullName>
    </submittedName>
</protein>